<comment type="caution">
    <text evidence="1">The sequence shown here is derived from an EMBL/GenBank/DDBJ whole genome shotgun (WGS) entry which is preliminary data.</text>
</comment>
<keyword evidence="2" id="KW-1185">Reference proteome</keyword>
<evidence type="ECO:0000313" key="1">
    <source>
        <dbReference type="EMBL" id="KAK1861834.1"/>
    </source>
</evidence>
<gene>
    <name evidence="1" type="ORF">I4F81_004414</name>
</gene>
<proteinExistence type="predicted"/>
<reference evidence="1" key="1">
    <citation type="submission" date="2019-11" db="EMBL/GenBank/DDBJ databases">
        <title>Nori genome reveals adaptations in red seaweeds to the harsh intertidal environment.</title>
        <authorList>
            <person name="Wang D."/>
            <person name="Mao Y."/>
        </authorList>
    </citation>
    <scope>NUCLEOTIDE SEQUENCE</scope>
    <source>
        <tissue evidence="1">Gametophyte</tissue>
    </source>
</reference>
<name>A0ACC3BVU7_PYRYE</name>
<evidence type="ECO:0000313" key="2">
    <source>
        <dbReference type="Proteomes" id="UP000798662"/>
    </source>
</evidence>
<dbReference type="EMBL" id="CM020618">
    <property type="protein sequence ID" value="KAK1861834.1"/>
    <property type="molecule type" value="Genomic_DNA"/>
</dbReference>
<sequence length="1318" mass="136134">MASRAGGDVSRVGDYLLLQTIGEGASGRVKVAVHEPTGAEVAVKVMNKDDIRNKDLTVSVRREVAIMKALRHKNIVSLHRVLSSSTRLYIIMDLVYGSDLEHHIAEAEKAGVSLSEDKVRIYFRHIVDGVVHCHERRVYHRDLKPQNILLRSEDDHIFITDFGVSGIKGVDSTTDLLTTQCGTPTYIAPEIISHAGAGYSGEKVDCWALGVILFFMLTGGKLPFDDDRLEMLFDKIQTSAVEYPERISADAVDLLEKLLTKSPTQRLSARQIRSHHWYRARSGRRKRRPGERRGSASLGSSAAAPLSGPASLASSATPTRPAPPPPAPTLRLSFAEKKETEEAIGQLQLLIARSSRYIPAVGRPDNPPVASAAAALPVNTTVATGGPAAVGADYLDSLFSADGPLDDPPTAASAVAPSVDTSVATGGPVAVGADYLDSLFDGDEGPSPPTPLQLQIQGSAFPSSDAPPAAGMAAVAQQGLGLPSSQFQSLLRLCDPSPIPARPSAELRDGQPCEDAVATSPTATSAASLTGSDRPRAEAGAQPPLRRVATQRALARVRASMFSLTAEDPSEEPDNATPTVAPPRPLVRGAPTAPNKLVVAARQALDAWEKAMSGDGADVNTPVPVSDEQLGALKQLLDLWKHPMSPLQHSPVESTGGRHQNPSESSASPSASSPSSVCTSLTTPAMESLPGYSPPVEHATTSAGATHTFDHNQLNEEWGRVLNANPPAGRPSRGLSDMGRWPPDRGPCVRGSGSGTVPSQRAHSTLYSSPGMRVTQVDDTALDAVGEASSTLSARSSLVHSEGVPQSTLPRTSSSVAALAAAERVTAAERIAKQVRQQERALAALSLSDDEITEVSPDKVDDDLSDGVSAVSLSLPSARSRPPVLPPAPHARAGSTPVSGQGACAPVIVTTSSVFFRGDALPAGAVGAGTPTMDTAASPVAVKPGRGGGALGSSVATNRGTPPPTRLTVTKSVVRDPARFDADDEPTSPVAAGNATALPAGAPSVAGGGLAAGSLSADAATALGTVALRGRFMHRSDAGSDRAPLILEPGASSSSDSVMPQRHRPGAAAPSTQVSGGITGGHVEAEGSSILSSLLPSRAVRHGQSESHDSSFSWGRLVGGSRDGGGRSQLGSGAVAAPTALAVKGLKRLGFAPRTVAEPGAAAAAGAMGVSAGNSSGLVFESAMSRDRCMTTVGRLLVDDLFCDVLSRTDGGHSKLRCSLPNQKNEWPIKIYFEPIGEGADGGGGGGGGASSCSGSGARRSKAPSPRLAQTVVVMSKGRASDLTPAQLRGFYDQVMAKFRASAPDAVVSPMPSSKPWR</sequence>
<protein>
    <submittedName>
        <fullName evidence="1">Uncharacterized protein</fullName>
    </submittedName>
</protein>
<organism evidence="1 2">
    <name type="scientific">Pyropia yezoensis</name>
    <name type="common">Susabi-nori</name>
    <name type="synonym">Porphyra yezoensis</name>
    <dbReference type="NCBI Taxonomy" id="2788"/>
    <lineage>
        <taxon>Eukaryota</taxon>
        <taxon>Rhodophyta</taxon>
        <taxon>Bangiophyceae</taxon>
        <taxon>Bangiales</taxon>
        <taxon>Bangiaceae</taxon>
        <taxon>Pyropia</taxon>
    </lineage>
</organism>
<accession>A0ACC3BVU7</accession>
<dbReference type="Proteomes" id="UP000798662">
    <property type="component" value="Chromosome 1"/>
</dbReference>